<keyword evidence="1" id="KW-1133">Transmembrane helix</keyword>
<sequence length="208" mass="22635">MAEAAVLRETPSAARVANIAAKSALVLLLVLALLLPDAAHLRGKGAGARAVVYPLLAFGIPLVWWVWWRDRVSFPWLPDLMVTLTCFSDILGNRMDLYDTIVWFDDWMHFMNTGLLAAAFVLLTLPRTAPMSRVLERSLALGATGAIVWEVGEYFAFLAESSERRFAYGDTLGDLGLGVLGSVVAAVVVRALWGGGLLAQVEPLPARR</sequence>
<gene>
    <name evidence="2" type="ORF">ACFSDE_06845</name>
</gene>
<evidence type="ECO:0000313" key="3">
    <source>
        <dbReference type="Proteomes" id="UP001597351"/>
    </source>
</evidence>
<dbReference type="RefSeq" id="WP_343916716.1">
    <property type="nucleotide sequence ID" value="NZ_BAAAJT010000002.1"/>
</dbReference>
<feature type="transmembrane region" description="Helical" evidence="1">
    <location>
        <begin position="138"/>
        <end position="157"/>
    </location>
</feature>
<proteinExistence type="predicted"/>
<feature type="transmembrane region" description="Helical" evidence="1">
    <location>
        <begin position="177"/>
        <end position="199"/>
    </location>
</feature>
<keyword evidence="1" id="KW-0472">Membrane</keyword>
<keyword evidence="1" id="KW-0812">Transmembrane</keyword>
<dbReference type="Pfam" id="PF09997">
    <property type="entry name" value="DUF2238"/>
    <property type="match status" value="1"/>
</dbReference>
<dbReference type="EMBL" id="JBHUGD010000003">
    <property type="protein sequence ID" value="MFD1946505.1"/>
    <property type="molecule type" value="Genomic_DNA"/>
</dbReference>
<feature type="transmembrane region" description="Helical" evidence="1">
    <location>
        <begin position="107"/>
        <end position="126"/>
    </location>
</feature>
<keyword evidence="3" id="KW-1185">Reference proteome</keyword>
<comment type="caution">
    <text evidence="2">The sequence shown here is derived from an EMBL/GenBank/DDBJ whole genome shotgun (WGS) entry which is preliminary data.</text>
</comment>
<dbReference type="Proteomes" id="UP001597351">
    <property type="component" value="Unassembled WGS sequence"/>
</dbReference>
<feature type="transmembrane region" description="Helical" evidence="1">
    <location>
        <begin position="16"/>
        <end position="35"/>
    </location>
</feature>
<evidence type="ECO:0000313" key="2">
    <source>
        <dbReference type="EMBL" id="MFD1946505.1"/>
    </source>
</evidence>
<reference evidence="3" key="1">
    <citation type="journal article" date="2019" name="Int. J. Syst. Evol. Microbiol.">
        <title>The Global Catalogue of Microorganisms (GCM) 10K type strain sequencing project: providing services to taxonomists for standard genome sequencing and annotation.</title>
        <authorList>
            <consortium name="The Broad Institute Genomics Platform"/>
            <consortium name="The Broad Institute Genome Sequencing Center for Infectious Disease"/>
            <person name="Wu L."/>
            <person name="Ma J."/>
        </authorList>
    </citation>
    <scope>NUCLEOTIDE SEQUENCE [LARGE SCALE GENOMIC DNA]</scope>
    <source>
        <strain evidence="3">CGMCC 1.12477</strain>
    </source>
</reference>
<evidence type="ECO:0000256" key="1">
    <source>
        <dbReference type="SAM" id="Phobius"/>
    </source>
</evidence>
<evidence type="ECO:0008006" key="4">
    <source>
        <dbReference type="Google" id="ProtNLM"/>
    </source>
</evidence>
<protein>
    <recommendedName>
        <fullName evidence="4">VanZ-like domain-containing protein</fullName>
    </recommendedName>
</protein>
<name>A0ABW4TJA0_9ACTN</name>
<accession>A0ABW4TJA0</accession>
<dbReference type="InterPro" id="IPR014509">
    <property type="entry name" value="YjdF-like"/>
</dbReference>
<organism evidence="2 3">
    <name type="scientific">Nocardioides aestuarii</name>
    <dbReference type="NCBI Taxonomy" id="252231"/>
    <lineage>
        <taxon>Bacteria</taxon>
        <taxon>Bacillati</taxon>
        <taxon>Actinomycetota</taxon>
        <taxon>Actinomycetes</taxon>
        <taxon>Propionibacteriales</taxon>
        <taxon>Nocardioidaceae</taxon>
        <taxon>Nocardioides</taxon>
    </lineage>
</organism>
<feature type="transmembrane region" description="Helical" evidence="1">
    <location>
        <begin position="47"/>
        <end position="67"/>
    </location>
</feature>